<comment type="caution">
    <text evidence="6">The sequence shown here is derived from an EMBL/GenBank/DDBJ whole genome shotgun (WGS) entry which is preliminary data.</text>
</comment>
<dbReference type="AlphaFoldDB" id="A0A3M8B967"/>
<sequence>MKKPFRETWIEVNLDAVKRNIRAIRRHIPKLYGKQGNAEITVDEVAEMLGTINYEVVATLSNRIPRLFLEKGEVVEVSHLLPEG</sequence>
<evidence type="ECO:0000313" key="7">
    <source>
        <dbReference type="Proteomes" id="UP000276178"/>
    </source>
</evidence>
<accession>A0A3M8B967</accession>
<evidence type="ECO:0000259" key="4">
    <source>
        <dbReference type="Pfam" id="PF00842"/>
    </source>
</evidence>
<evidence type="ECO:0000313" key="6">
    <source>
        <dbReference type="EMBL" id="RNB60004.1"/>
    </source>
</evidence>
<reference evidence="6 7" key="1">
    <citation type="submission" date="2018-10" db="EMBL/GenBank/DDBJ databases">
        <title>Phylogenomics of Brevibacillus.</title>
        <authorList>
            <person name="Dunlap C."/>
        </authorList>
    </citation>
    <scope>NUCLEOTIDE SEQUENCE [LARGE SCALE GENOMIC DNA]</scope>
    <source>
        <strain evidence="6 7">NRRL NRS 1219</strain>
    </source>
</reference>
<reference evidence="5 8" key="2">
    <citation type="submission" date="2019-06" db="EMBL/GenBank/DDBJ databases">
        <title>Whole genome shotgun sequence of Brevibacillus agri NBRC 15538.</title>
        <authorList>
            <person name="Hosoyama A."/>
            <person name="Uohara A."/>
            <person name="Ohji S."/>
            <person name="Ichikawa N."/>
        </authorList>
    </citation>
    <scope>NUCLEOTIDE SEQUENCE [LARGE SCALE GENOMIC DNA]</scope>
    <source>
        <strain evidence="5 8">NBRC 15538</strain>
    </source>
</reference>
<evidence type="ECO:0000313" key="5">
    <source>
        <dbReference type="EMBL" id="GED26547.1"/>
    </source>
</evidence>
<gene>
    <name evidence="5" type="ORF">BAG01nite_26490</name>
    <name evidence="6" type="ORF">EB820_03280</name>
</gene>
<dbReference type="Pfam" id="PF00842">
    <property type="entry name" value="Ala_racemase_C"/>
    <property type="match status" value="1"/>
</dbReference>
<dbReference type="Proteomes" id="UP000317180">
    <property type="component" value="Unassembled WGS sequence"/>
</dbReference>
<dbReference type="InterPro" id="IPR011079">
    <property type="entry name" value="Ala_racemase_C"/>
</dbReference>
<feature type="domain" description="Alanine racemase C-terminal" evidence="4">
    <location>
        <begin position="30"/>
        <end position="67"/>
    </location>
</feature>
<dbReference type="GO" id="GO:0008784">
    <property type="term" value="F:alanine racemase activity"/>
    <property type="evidence" value="ECO:0007669"/>
    <property type="project" value="UniProtKB-ARBA"/>
</dbReference>
<dbReference type="EMBL" id="BJOD01000025">
    <property type="protein sequence ID" value="GED26547.1"/>
    <property type="molecule type" value="Genomic_DNA"/>
</dbReference>
<dbReference type="Proteomes" id="UP000276178">
    <property type="component" value="Unassembled WGS sequence"/>
</dbReference>
<name>A0A3M8B967_9BACL</name>
<dbReference type="SUPFAM" id="SSF50621">
    <property type="entry name" value="Alanine racemase C-terminal domain-like"/>
    <property type="match status" value="1"/>
</dbReference>
<keyword evidence="3" id="KW-0413">Isomerase</keyword>
<keyword evidence="8" id="KW-1185">Reference proteome</keyword>
<dbReference type="Gene3D" id="2.40.37.10">
    <property type="entry name" value="Lyase, Ornithine Decarboxylase, Chain A, domain 1"/>
    <property type="match status" value="1"/>
</dbReference>
<dbReference type="OrthoDB" id="9813814at2"/>
<proteinExistence type="predicted"/>
<dbReference type="EMBL" id="RHHN01000010">
    <property type="protein sequence ID" value="RNB60004.1"/>
    <property type="molecule type" value="Genomic_DNA"/>
</dbReference>
<comment type="cofactor">
    <cofactor evidence="1">
        <name>pyridoxal 5'-phosphate</name>
        <dbReference type="ChEBI" id="CHEBI:597326"/>
    </cofactor>
</comment>
<protein>
    <submittedName>
        <fullName evidence="6">Alanine racemase</fullName>
    </submittedName>
</protein>
<evidence type="ECO:0000256" key="1">
    <source>
        <dbReference type="ARBA" id="ARBA00001933"/>
    </source>
</evidence>
<dbReference type="InterPro" id="IPR009006">
    <property type="entry name" value="Ala_racemase/Decarboxylase_C"/>
</dbReference>
<evidence type="ECO:0000256" key="3">
    <source>
        <dbReference type="ARBA" id="ARBA00023235"/>
    </source>
</evidence>
<keyword evidence="2" id="KW-0663">Pyridoxal phosphate</keyword>
<evidence type="ECO:0000313" key="8">
    <source>
        <dbReference type="Proteomes" id="UP000317180"/>
    </source>
</evidence>
<organism evidence="6 7">
    <name type="scientific">Brevibacillus agri</name>
    <dbReference type="NCBI Taxonomy" id="51101"/>
    <lineage>
        <taxon>Bacteria</taxon>
        <taxon>Bacillati</taxon>
        <taxon>Bacillota</taxon>
        <taxon>Bacilli</taxon>
        <taxon>Bacillales</taxon>
        <taxon>Paenibacillaceae</taxon>
        <taxon>Brevibacillus</taxon>
    </lineage>
</organism>
<evidence type="ECO:0000256" key="2">
    <source>
        <dbReference type="ARBA" id="ARBA00022898"/>
    </source>
</evidence>